<proteinExistence type="predicted"/>
<evidence type="ECO:0000313" key="3">
    <source>
        <dbReference type="Proteomes" id="UP000288805"/>
    </source>
</evidence>
<dbReference type="PANTHER" id="PTHR11764">
    <property type="entry name" value="TERPENE CYCLASE/MUTASE FAMILY MEMBER"/>
    <property type="match status" value="1"/>
</dbReference>
<protein>
    <submittedName>
        <fullName evidence="2">Taraxerol synthase</fullName>
    </submittedName>
</protein>
<reference evidence="2 3" key="1">
    <citation type="journal article" date="2018" name="PLoS Genet.">
        <title>Population sequencing reveals clonal diversity and ancestral inbreeding in the grapevine cultivar Chardonnay.</title>
        <authorList>
            <person name="Roach M.J."/>
            <person name="Johnson D.L."/>
            <person name="Bohlmann J."/>
            <person name="van Vuuren H.J."/>
            <person name="Jones S.J."/>
            <person name="Pretorius I.S."/>
            <person name="Schmidt S.A."/>
            <person name="Borneman A.R."/>
        </authorList>
    </citation>
    <scope>NUCLEOTIDE SEQUENCE [LARGE SCALE GENOMIC DNA]</scope>
    <source>
        <strain evidence="3">cv. Chardonnay</strain>
        <tissue evidence="2">Leaf</tissue>
    </source>
</reference>
<evidence type="ECO:0000313" key="2">
    <source>
        <dbReference type="EMBL" id="RVW62850.1"/>
    </source>
</evidence>
<dbReference type="EMBL" id="QGNW01000758">
    <property type="protein sequence ID" value="RVW62850.1"/>
    <property type="molecule type" value="Genomic_DNA"/>
</dbReference>
<name>A0A438FSB2_VITVI</name>
<sequence>MVGKFLIALQKFEVLSPSLSNAAGNVGEKIELEWLYDSVNLLLSQQSKNGGLLAWESAGASKWLESLNPTKMFEDVVFAHEQDSIQAC</sequence>
<evidence type="ECO:0000256" key="1">
    <source>
        <dbReference type="ARBA" id="ARBA00023235"/>
    </source>
</evidence>
<dbReference type="Proteomes" id="UP000288805">
    <property type="component" value="Unassembled WGS sequence"/>
</dbReference>
<dbReference type="Gene3D" id="1.50.10.20">
    <property type="match status" value="1"/>
</dbReference>
<dbReference type="InterPro" id="IPR018333">
    <property type="entry name" value="Squalene_cyclase"/>
</dbReference>
<dbReference type="SUPFAM" id="SSF48239">
    <property type="entry name" value="Terpenoid cyclases/Protein prenyltransferases"/>
    <property type="match status" value="1"/>
</dbReference>
<gene>
    <name evidence="2" type="primary">TARS</name>
    <name evidence="2" type="ORF">CK203_056266</name>
</gene>
<organism evidence="2 3">
    <name type="scientific">Vitis vinifera</name>
    <name type="common">Grape</name>
    <dbReference type="NCBI Taxonomy" id="29760"/>
    <lineage>
        <taxon>Eukaryota</taxon>
        <taxon>Viridiplantae</taxon>
        <taxon>Streptophyta</taxon>
        <taxon>Embryophyta</taxon>
        <taxon>Tracheophyta</taxon>
        <taxon>Spermatophyta</taxon>
        <taxon>Magnoliopsida</taxon>
        <taxon>eudicotyledons</taxon>
        <taxon>Gunneridae</taxon>
        <taxon>Pentapetalae</taxon>
        <taxon>rosids</taxon>
        <taxon>Vitales</taxon>
        <taxon>Vitaceae</taxon>
        <taxon>Viteae</taxon>
        <taxon>Vitis</taxon>
    </lineage>
</organism>
<keyword evidence="1" id="KW-0413">Isomerase</keyword>
<dbReference type="PANTHER" id="PTHR11764:SF58">
    <property type="entry name" value="BETA-AMYRIN SYNTHASE-RELATED"/>
    <property type="match status" value="1"/>
</dbReference>
<dbReference type="GO" id="GO:0042300">
    <property type="term" value="F:beta-amyrin synthase activity"/>
    <property type="evidence" value="ECO:0007669"/>
    <property type="project" value="UniProtKB-ARBA"/>
</dbReference>
<comment type="caution">
    <text evidence="2">The sequence shown here is derived from an EMBL/GenBank/DDBJ whole genome shotgun (WGS) entry which is preliminary data.</text>
</comment>
<dbReference type="AlphaFoldDB" id="A0A438FSB2"/>
<dbReference type="GO" id="GO:0016104">
    <property type="term" value="P:triterpenoid biosynthetic process"/>
    <property type="evidence" value="ECO:0007669"/>
    <property type="project" value="InterPro"/>
</dbReference>
<accession>A0A438FSB2</accession>
<dbReference type="GO" id="GO:0005811">
    <property type="term" value="C:lipid droplet"/>
    <property type="evidence" value="ECO:0007669"/>
    <property type="project" value="InterPro"/>
</dbReference>
<dbReference type="InterPro" id="IPR008930">
    <property type="entry name" value="Terpenoid_cyclase/PrenylTrfase"/>
</dbReference>